<dbReference type="GeneTree" id="ENSGT00940000153123"/>
<reference evidence="2" key="2">
    <citation type="submission" date="2025-09" db="UniProtKB">
        <authorList>
            <consortium name="Ensembl"/>
        </authorList>
    </citation>
    <scope>IDENTIFICATION</scope>
</reference>
<evidence type="ECO:0000313" key="3">
    <source>
        <dbReference type="Proteomes" id="UP001108240"/>
    </source>
</evidence>
<dbReference type="PANTHER" id="PTHR21553:SF26">
    <property type="entry name" value="ALMS MOTIF DOMAIN-CONTAINING PROTEIN"/>
    <property type="match status" value="1"/>
</dbReference>
<reference evidence="2" key="1">
    <citation type="submission" date="2025-08" db="UniProtKB">
        <authorList>
            <consortium name="Ensembl"/>
        </authorList>
    </citation>
    <scope>IDENTIFICATION</scope>
</reference>
<keyword evidence="3" id="KW-1185">Reference proteome</keyword>
<feature type="region of interest" description="Disordered" evidence="1">
    <location>
        <begin position="246"/>
        <end position="269"/>
    </location>
</feature>
<dbReference type="GO" id="GO:0046599">
    <property type="term" value="P:regulation of centriole replication"/>
    <property type="evidence" value="ECO:0007669"/>
    <property type="project" value="TreeGrafter"/>
</dbReference>
<sequence>MRRRSWRDRSCTGGGNCACSRCASRSASSRGRCARRCRSADSSSCRRSRTLCSSSGSSSRCSDYRLYPHTTSTAWTLSDTDTAALRRIPSEIRMSLCLHQEPDLEALAQRSVERRERADERHREALRELSSRRQQEEQQQRRHTEARRKALLEEKRRAERVASLPPPRPDPVESIGKKTPRPLRPAAAERFSLTHCHMTAVDRETDPEHQPSAQQAAALEVQRLEELRREEARDRQERLERARLRGNHALRTEQHTQVQPCSGSCAAAL</sequence>
<protein>
    <submittedName>
        <fullName evidence="2">Uncharacterized protein</fullName>
    </submittedName>
</protein>
<organism evidence="2 3">
    <name type="scientific">Cyprinus carpio carpio</name>
    <dbReference type="NCBI Taxonomy" id="630221"/>
    <lineage>
        <taxon>Eukaryota</taxon>
        <taxon>Metazoa</taxon>
        <taxon>Chordata</taxon>
        <taxon>Craniata</taxon>
        <taxon>Vertebrata</taxon>
        <taxon>Euteleostomi</taxon>
        <taxon>Actinopterygii</taxon>
        <taxon>Neopterygii</taxon>
        <taxon>Teleostei</taxon>
        <taxon>Ostariophysi</taxon>
        <taxon>Cypriniformes</taxon>
        <taxon>Cyprinidae</taxon>
        <taxon>Cyprininae</taxon>
        <taxon>Cyprinus</taxon>
    </lineage>
</organism>
<feature type="compositionally biased region" description="Basic and acidic residues" evidence="1">
    <location>
        <begin position="111"/>
        <end position="160"/>
    </location>
</feature>
<evidence type="ECO:0000313" key="2">
    <source>
        <dbReference type="Ensembl" id="ENSCCRP00000130541.1"/>
    </source>
</evidence>
<feature type="region of interest" description="Disordered" evidence="1">
    <location>
        <begin position="109"/>
        <end position="184"/>
    </location>
</feature>
<dbReference type="PANTHER" id="PTHR21553">
    <property type="entry name" value="ALMS1-RELATED"/>
    <property type="match status" value="1"/>
</dbReference>
<proteinExistence type="predicted"/>
<dbReference type="Proteomes" id="UP001108240">
    <property type="component" value="Unplaced"/>
</dbReference>
<dbReference type="Ensembl" id="ENSCCRT00000192714.1">
    <property type="protein sequence ID" value="ENSCCRP00000130541.1"/>
    <property type="gene ID" value="ENSCCRG00000077147.1"/>
</dbReference>
<dbReference type="AlphaFoldDB" id="A0A9J7ZI38"/>
<dbReference type="GO" id="GO:0005813">
    <property type="term" value="C:centrosome"/>
    <property type="evidence" value="ECO:0007669"/>
    <property type="project" value="TreeGrafter"/>
</dbReference>
<name>A0A9J7ZI38_CYPCA</name>
<evidence type="ECO:0000256" key="1">
    <source>
        <dbReference type="SAM" id="MobiDB-lite"/>
    </source>
</evidence>
<dbReference type="GO" id="GO:0005814">
    <property type="term" value="C:centriole"/>
    <property type="evidence" value="ECO:0007669"/>
    <property type="project" value="TreeGrafter"/>
</dbReference>
<accession>A0A9J7ZI38</accession>
<dbReference type="GO" id="GO:0005829">
    <property type="term" value="C:cytosol"/>
    <property type="evidence" value="ECO:0007669"/>
    <property type="project" value="TreeGrafter"/>
</dbReference>